<feature type="binding site" evidence="8">
    <location>
        <position position="215"/>
    </location>
    <ligand>
        <name>FMN</name>
        <dbReference type="ChEBI" id="CHEBI:58210"/>
    </ligand>
</feature>
<feature type="binding site" evidence="8">
    <location>
        <begin position="20"/>
        <end position="22"/>
    </location>
    <ligand>
        <name>FMN</name>
        <dbReference type="ChEBI" id="CHEBI:58210"/>
    </ligand>
</feature>
<dbReference type="PANTHER" id="PTHR11082">
    <property type="entry name" value="TRNA-DIHYDROURIDINE SYNTHASE"/>
    <property type="match status" value="1"/>
</dbReference>
<dbReference type="SUPFAM" id="SSF51395">
    <property type="entry name" value="FMN-linked oxidoreductases"/>
    <property type="match status" value="1"/>
</dbReference>
<dbReference type="GO" id="GO:0017150">
    <property type="term" value="F:tRNA dihydrouridine synthase activity"/>
    <property type="evidence" value="ECO:0007669"/>
    <property type="project" value="InterPro"/>
</dbReference>
<organism evidence="10 11">
    <name type="scientific">Paragonimus westermani</name>
    <dbReference type="NCBI Taxonomy" id="34504"/>
    <lineage>
        <taxon>Eukaryota</taxon>
        <taxon>Metazoa</taxon>
        <taxon>Spiralia</taxon>
        <taxon>Lophotrochozoa</taxon>
        <taxon>Platyhelminthes</taxon>
        <taxon>Trematoda</taxon>
        <taxon>Digenea</taxon>
        <taxon>Plagiorchiida</taxon>
        <taxon>Troglotremata</taxon>
        <taxon>Troglotrematidae</taxon>
        <taxon>Paragonimus</taxon>
    </lineage>
</organism>
<evidence type="ECO:0000256" key="7">
    <source>
        <dbReference type="PIRSR" id="PIRSR006621-1"/>
    </source>
</evidence>
<dbReference type="InterPro" id="IPR001269">
    <property type="entry name" value="DUS_fam"/>
</dbReference>
<accession>A0A5J4NIS3</accession>
<gene>
    <name evidence="10" type="ORF">DEA37_0007983</name>
</gene>
<evidence type="ECO:0000256" key="5">
    <source>
        <dbReference type="ARBA" id="ARBA00023002"/>
    </source>
</evidence>
<proteinExistence type="inferred from homology"/>
<keyword evidence="3 6" id="KW-0288">FMN</keyword>
<dbReference type="InterPro" id="IPR013785">
    <property type="entry name" value="Aldolase_TIM"/>
</dbReference>
<keyword evidence="11" id="KW-1185">Reference proteome</keyword>
<evidence type="ECO:0000256" key="8">
    <source>
        <dbReference type="PIRSR" id="PIRSR006621-2"/>
    </source>
</evidence>
<keyword evidence="8" id="KW-0547">Nucleotide-binding</keyword>
<dbReference type="InterPro" id="IPR018517">
    <property type="entry name" value="tRNA_hU_synthase_CS"/>
</dbReference>
<dbReference type="Pfam" id="PF01207">
    <property type="entry name" value="Dus"/>
    <property type="match status" value="2"/>
</dbReference>
<dbReference type="EC" id="1.3.1.-" evidence="6"/>
<comment type="caution">
    <text evidence="10">The sequence shown here is derived from an EMBL/GenBank/DDBJ whole genome shotgun (WGS) entry which is preliminary data.</text>
</comment>
<sequence>MDVFETFQKEDASFVCIAAPMVRYSKLPFRLLVRELGADVAYTSMIMADSFVRSLKARDVEFTTCAADRPLIVQLASKDACELSVATEMLAPYCEGVDLNCGCPQQWAIQSGIGSALLRRPEKIAALVQGARTVLPRWRTGTNRPTFWTPVNQSHSPDSTLVLTRDQGPFSISVKLRVVPEGSRACGDPATNQISHTIELIRRLAHMGVDWVTLHARTPEQRSREPACWNVVSQVVDAHIRHNSAGTHLPIVLNGDVSNFADMQRAQQQTGCHGVMVARGLLSNPRLFSTGSNFTTATDLRSLLDRWLYLSARYAGGNCFKNIHQQAYWMMEHHLDRERRLLMHSLCSFAGLYDWLEAYWTGVC</sequence>
<evidence type="ECO:0000313" key="10">
    <source>
        <dbReference type="EMBL" id="KAA3675455.1"/>
    </source>
</evidence>
<protein>
    <recommendedName>
        <fullName evidence="6">tRNA-dihydrouridine synthase</fullName>
        <ecNumber evidence="6">1.3.1.-</ecNumber>
    </recommendedName>
</protein>
<keyword evidence="4 6" id="KW-0819">tRNA processing</keyword>
<name>A0A5J4NIS3_9TREM</name>
<dbReference type="PANTHER" id="PTHR11082:SF31">
    <property type="entry name" value="TRNA-DIHYDROURIDINE(20A_20B) SYNTHASE [NAD(P)+]-LIKE"/>
    <property type="match status" value="1"/>
</dbReference>
<dbReference type="CDD" id="cd02801">
    <property type="entry name" value="DUS_like_FMN"/>
    <property type="match status" value="1"/>
</dbReference>
<feature type="domain" description="DUS-like FMN-binding" evidence="9">
    <location>
        <begin position="196"/>
        <end position="296"/>
    </location>
</feature>
<evidence type="ECO:0000256" key="2">
    <source>
        <dbReference type="ARBA" id="ARBA00022630"/>
    </source>
</evidence>
<feature type="binding site" evidence="8">
    <location>
        <position position="74"/>
    </location>
    <ligand>
        <name>FMN</name>
        <dbReference type="ChEBI" id="CHEBI:58210"/>
    </ligand>
</feature>
<comment type="cofactor">
    <cofactor evidence="1 6 8">
        <name>FMN</name>
        <dbReference type="ChEBI" id="CHEBI:58210"/>
    </cofactor>
</comment>
<keyword evidence="5 6" id="KW-0560">Oxidoreductase</keyword>
<dbReference type="Proteomes" id="UP000324629">
    <property type="component" value="Unassembled WGS sequence"/>
</dbReference>
<evidence type="ECO:0000256" key="4">
    <source>
        <dbReference type="ARBA" id="ARBA00022694"/>
    </source>
</evidence>
<feature type="domain" description="DUS-like FMN-binding" evidence="9">
    <location>
        <begin position="18"/>
        <end position="133"/>
    </location>
</feature>
<feature type="active site" description="Proton donor" evidence="7">
    <location>
        <position position="103"/>
    </location>
</feature>
<dbReference type="PIRSF" id="PIRSF006621">
    <property type="entry name" value="Dus"/>
    <property type="match status" value="1"/>
</dbReference>
<keyword evidence="2 6" id="KW-0285">Flavoprotein</keyword>
<feature type="binding site" evidence="8">
    <location>
        <begin position="278"/>
        <end position="279"/>
    </location>
    <ligand>
        <name>FMN</name>
        <dbReference type="ChEBI" id="CHEBI:58210"/>
    </ligand>
</feature>
<dbReference type="AlphaFoldDB" id="A0A5J4NIS3"/>
<dbReference type="EMBL" id="QNGE01002512">
    <property type="protein sequence ID" value="KAA3675455.1"/>
    <property type="molecule type" value="Genomic_DNA"/>
</dbReference>
<evidence type="ECO:0000259" key="9">
    <source>
        <dbReference type="Pfam" id="PF01207"/>
    </source>
</evidence>
<comment type="function">
    <text evidence="6">Catalyzes the synthesis of dihydrouridine, a modified base found in the D-loop of most tRNAs.</text>
</comment>
<evidence type="ECO:0000313" key="11">
    <source>
        <dbReference type="Proteomes" id="UP000324629"/>
    </source>
</evidence>
<dbReference type="PROSITE" id="PS01136">
    <property type="entry name" value="UPF0034"/>
    <property type="match status" value="1"/>
</dbReference>
<dbReference type="InterPro" id="IPR035587">
    <property type="entry name" value="DUS-like_FMN-bd"/>
</dbReference>
<comment type="similarity">
    <text evidence="6">Belongs to the dus family.</text>
</comment>
<dbReference type="Gene3D" id="3.20.20.70">
    <property type="entry name" value="Aldolase class I"/>
    <property type="match status" value="1"/>
</dbReference>
<evidence type="ECO:0000256" key="1">
    <source>
        <dbReference type="ARBA" id="ARBA00001917"/>
    </source>
</evidence>
<evidence type="ECO:0000256" key="3">
    <source>
        <dbReference type="ARBA" id="ARBA00022643"/>
    </source>
</evidence>
<evidence type="ECO:0000256" key="6">
    <source>
        <dbReference type="PIRNR" id="PIRNR006621"/>
    </source>
</evidence>
<dbReference type="GO" id="GO:0050660">
    <property type="term" value="F:flavin adenine dinucleotide binding"/>
    <property type="evidence" value="ECO:0007669"/>
    <property type="project" value="InterPro"/>
</dbReference>
<reference evidence="10 11" key="1">
    <citation type="journal article" date="2019" name="Gigascience">
        <title>Whole-genome sequence of the oriental lung fluke Paragonimus westermani.</title>
        <authorList>
            <person name="Oey H."/>
            <person name="Zakrzewski M."/>
            <person name="Narain K."/>
            <person name="Devi K.R."/>
            <person name="Agatsuma T."/>
            <person name="Nawaratna S."/>
            <person name="Gobert G.N."/>
            <person name="Jones M.K."/>
            <person name="Ragan M.A."/>
            <person name="McManus D.P."/>
            <person name="Krause L."/>
        </authorList>
    </citation>
    <scope>NUCLEOTIDE SEQUENCE [LARGE SCALE GENOMIC DNA]</scope>
    <source>
        <strain evidence="10 11">IND2009</strain>
    </source>
</reference>